<feature type="domain" description="Metallo-beta-lactamase" evidence="1">
    <location>
        <begin position="7"/>
        <end position="185"/>
    </location>
</feature>
<reference evidence="2 3" key="1">
    <citation type="submission" date="2023-03" db="EMBL/GenBank/DDBJ databases">
        <title>Complete genome sequences of several Auritidibacter ignavus strains isolated from ear infections.</title>
        <authorList>
            <person name="Baehr T."/>
            <person name="Baumhoegger A.M."/>
        </authorList>
    </citation>
    <scope>NUCLEOTIDE SEQUENCE [LARGE SCALE GENOMIC DNA]</scope>
    <source>
        <strain evidence="2 3">BABAE-6</strain>
    </source>
</reference>
<evidence type="ECO:0000259" key="1">
    <source>
        <dbReference type="SMART" id="SM00849"/>
    </source>
</evidence>
<name>A0AAJ6ANM2_9MICC</name>
<dbReference type="SUPFAM" id="SSF56281">
    <property type="entry name" value="Metallo-hydrolase/oxidoreductase"/>
    <property type="match status" value="1"/>
</dbReference>
<sequence length="224" mass="24757">MKLTKFGHSCVRLDSTDHRTVIDPGGFTDVITAAAGAETIFITHEHPDHVDDELVVQLLAGHYSVRLYAPETVIERLSHRVATEKRDISEHRLNVIAAGDELDLPGFHVQAVGGQHEIIHPQIPQIDNIGYVLNGSVYHPGDSFIVPAGVEIDTLCLPINAPWASLEDTLDFMISVRPRQAVPIHDGLLSDNGHTIYDNQVQAFAERYGIELNLLAEGEHAWTR</sequence>
<dbReference type="PANTHER" id="PTHR43546:SF3">
    <property type="entry name" value="UPF0173 METAL-DEPENDENT HYDROLASE MJ1163"/>
    <property type="match status" value="1"/>
</dbReference>
<dbReference type="Proteomes" id="UP001224674">
    <property type="component" value="Chromosome"/>
</dbReference>
<evidence type="ECO:0000313" key="3">
    <source>
        <dbReference type="Proteomes" id="UP001224674"/>
    </source>
</evidence>
<dbReference type="RefSeq" id="WP_110110005.1">
    <property type="nucleotide sequence ID" value="NZ_CP122566.1"/>
</dbReference>
<organism evidence="2 3">
    <name type="scientific">Auritidibacter ignavus</name>
    <dbReference type="NCBI Taxonomy" id="678932"/>
    <lineage>
        <taxon>Bacteria</taxon>
        <taxon>Bacillati</taxon>
        <taxon>Actinomycetota</taxon>
        <taxon>Actinomycetes</taxon>
        <taxon>Micrococcales</taxon>
        <taxon>Micrococcaceae</taxon>
        <taxon>Auritidibacter</taxon>
    </lineage>
</organism>
<keyword evidence="3" id="KW-1185">Reference proteome</keyword>
<dbReference type="InterPro" id="IPR036866">
    <property type="entry name" value="RibonucZ/Hydroxyglut_hydro"/>
</dbReference>
<dbReference type="Pfam" id="PF13483">
    <property type="entry name" value="Lactamase_B_3"/>
    <property type="match status" value="1"/>
</dbReference>
<dbReference type="SMART" id="SM00849">
    <property type="entry name" value="Lactamase_B"/>
    <property type="match status" value="1"/>
</dbReference>
<dbReference type="PANTHER" id="PTHR43546">
    <property type="entry name" value="UPF0173 METAL-DEPENDENT HYDROLASE MJ1163-RELATED"/>
    <property type="match status" value="1"/>
</dbReference>
<dbReference type="InterPro" id="IPR050114">
    <property type="entry name" value="UPF0173_UPF0282_UlaG_hydrolase"/>
</dbReference>
<proteinExistence type="predicted"/>
<dbReference type="InterPro" id="IPR001279">
    <property type="entry name" value="Metallo-B-lactamas"/>
</dbReference>
<accession>A0AAJ6ANM2</accession>
<evidence type="ECO:0000313" key="2">
    <source>
        <dbReference type="EMBL" id="WGH93356.1"/>
    </source>
</evidence>
<protein>
    <submittedName>
        <fullName evidence="2">MBL fold metallo-hydrolase</fullName>
    </submittedName>
</protein>
<dbReference type="EMBL" id="CP122566">
    <property type="protein sequence ID" value="WGH93356.1"/>
    <property type="molecule type" value="Genomic_DNA"/>
</dbReference>
<dbReference type="AlphaFoldDB" id="A0AAJ6ANM2"/>
<gene>
    <name evidence="2" type="ORF">QDX21_00610</name>
</gene>
<dbReference type="Gene3D" id="3.60.15.10">
    <property type="entry name" value="Ribonuclease Z/Hydroxyacylglutathione hydrolase-like"/>
    <property type="match status" value="1"/>
</dbReference>